<dbReference type="PANTHER" id="PTHR12354">
    <property type="entry name" value="INTERFERON-RELATED DEVELOPMENTAL REGULATOR"/>
    <property type="match status" value="1"/>
</dbReference>
<dbReference type="AlphaFoldDB" id="A0A152A8L9"/>
<feature type="region of interest" description="Disordered" evidence="2">
    <location>
        <begin position="228"/>
        <end position="300"/>
    </location>
</feature>
<keyword evidence="5" id="KW-1185">Reference proteome</keyword>
<comment type="caution">
    <text evidence="4">The sequence shown here is derived from an EMBL/GenBank/DDBJ whole genome shotgun (WGS) entry which is preliminary data.</text>
</comment>
<reference evidence="4 5" key="1">
    <citation type="submission" date="2015-12" db="EMBL/GenBank/DDBJ databases">
        <title>Dictyostelia acquired genes for synthesis and detection of signals that induce cell-type specialization by lateral gene transfer from prokaryotes.</title>
        <authorList>
            <person name="Gloeckner G."/>
            <person name="Schaap P."/>
        </authorList>
    </citation>
    <scope>NUCLEOTIDE SEQUENCE [LARGE SCALE GENOMIC DNA]</scope>
    <source>
        <strain evidence="4 5">TK</strain>
    </source>
</reference>
<evidence type="ECO:0000259" key="3">
    <source>
        <dbReference type="Pfam" id="PF05004"/>
    </source>
</evidence>
<dbReference type="Gene3D" id="1.25.10.10">
    <property type="entry name" value="Leucine-rich Repeat Variant"/>
    <property type="match status" value="1"/>
</dbReference>
<feature type="compositionally biased region" description="Basic and acidic residues" evidence="2">
    <location>
        <begin position="416"/>
        <end position="426"/>
    </location>
</feature>
<organism evidence="4 5">
    <name type="scientific">Tieghemostelium lacteum</name>
    <name type="common">Slime mold</name>
    <name type="synonym">Dictyostelium lacteum</name>
    <dbReference type="NCBI Taxonomy" id="361077"/>
    <lineage>
        <taxon>Eukaryota</taxon>
        <taxon>Amoebozoa</taxon>
        <taxon>Evosea</taxon>
        <taxon>Eumycetozoa</taxon>
        <taxon>Dictyostelia</taxon>
        <taxon>Dictyosteliales</taxon>
        <taxon>Raperosteliaceae</taxon>
        <taxon>Tieghemostelium</taxon>
    </lineage>
</organism>
<accession>A0A152A8L9</accession>
<name>A0A152A8L9_TIELA</name>
<comment type="similarity">
    <text evidence="1">Belongs to the IFRD family.</text>
</comment>
<dbReference type="Proteomes" id="UP000076078">
    <property type="component" value="Unassembled WGS sequence"/>
</dbReference>
<feature type="compositionally biased region" description="Acidic residues" evidence="2">
    <location>
        <begin position="232"/>
        <end position="255"/>
    </location>
</feature>
<dbReference type="Pfam" id="PF05004">
    <property type="entry name" value="IFRD"/>
    <property type="match status" value="1"/>
</dbReference>
<dbReference type="SUPFAM" id="SSF48371">
    <property type="entry name" value="ARM repeat"/>
    <property type="match status" value="1"/>
</dbReference>
<proteinExistence type="inferred from homology"/>
<dbReference type="InterPro" id="IPR016024">
    <property type="entry name" value="ARM-type_fold"/>
</dbReference>
<dbReference type="InterPro" id="IPR039777">
    <property type="entry name" value="IFRD"/>
</dbReference>
<gene>
    <name evidence="4" type="ORF">DLAC_01246</name>
</gene>
<feature type="compositionally biased region" description="Polar residues" evidence="2">
    <location>
        <begin position="427"/>
        <end position="437"/>
    </location>
</feature>
<dbReference type="InParanoid" id="A0A152A8L9"/>
<dbReference type="InterPro" id="IPR007701">
    <property type="entry name" value="Interferon-rel_develop_reg_N"/>
</dbReference>
<feature type="compositionally biased region" description="Acidic residues" evidence="2">
    <location>
        <begin position="266"/>
        <end position="299"/>
    </location>
</feature>
<evidence type="ECO:0000313" key="5">
    <source>
        <dbReference type="Proteomes" id="UP000076078"/>
    </source>
</evidence>
<dbReference type="OMA" id="WRKYIQL"/>
<dbReference type="OrthoDB" id="18978at2759"/>
<dbReference type="EMBL" id="LODT01000004">
    <property type="protein sequence ID" value="KYR02407.1"/>
    <property type="molecule type" value="Genomic_DNA"/>
</dbReference>
<sequence length="437" mass="50456">MNIRTRKSNHRSKVSLFNTLDEKAQPIGYFTPLLKEKKTSIRVNALKNLHHIFTFQERDNDVEMLDEKLLEVLCGLIPTAEKQELELSSSVIGLAALHIGPNQHIFKLIKGLLSTILTDGEEHRNVDTICSATYALSLSCFFCCSDPESYSHTINMIKDLLESSKKKLVLHSALSAFMLLASKLDSSKIVNYQDILTKLTDFSRSSFPDLRLNSAIAIAFIVDETKYQVQDEKDEDDDEEEEEDYYEDEEEEEEYNYNNNNKKQVEEEEEEEESNEGSAGDDDDEDYDDEEEEEEEVEIDDHIIQVIQDIFKVENEKGKKKIVTRNTLRQIVNTLETGSTPVEIITIDGQQFLFKGWRKYIQLQAIRKLVGPGLTNQWLFSENLQDILQVEIHTKERTKSQTKAFKNALPVLSKKRTQDLNRDRRNSSQLYEHNGDQ</sequence>
<feature type="region of interest" description="Disordered" evidence="2">
    <location>
        <begin position="413"/>
        <end position="437"/>
    </location>
</feature>
<protein>
    <recommendedName>
        <fullName evidence="3">Interferon-related developmental regulator N-terminal domain-containing protein</fullName>
    </recommendedName>
</protein>
<evidence type="ECO:0000256" key="2">
    <source>
        <dbReference type="SAM" id="MobiDB-lite"/>
    </source>
</evidence>
<dbReference type="InterPro" id="IPR011989">
    <property type="entry name" value="ARM-like"/>
</dbReference>
<feature type="domain" description="Interferon-related developmental regulator N-terminal" evidence="3">
    <location>
        <begin position="34"/>
        <end position="336"/>
    </location>
</feature>
<evidence type="ECO:0000256" key="1">
    <source>
        <dbReference type="ARBA" id="ARBA00008828"/>
    </source>
</evidence>
<evidence type="ECO:0000313" key="4">
    <source>
        <dbReference type="EMBL" id="KYR02407.1"/>
    </source>
</evidence>
<dbReference type="PANTHER" id="PTHR12354:SF1">
    <property type="entry name" value="INTERFERON-RELATED DEVELOPMENTAL REGULATOR 1"/>
    <property type="match status" value="1"/>
</dbReference>
<dbReference type="STRING" id="361077.A0A152A8L9"/>